<dbReference type="Proteomes" id="UP000214720">
    <property type="component" value="Unassembled WGS sequence"/>
</dbReference>
<gene>
    <name evidence="1" type="ORF">BSU04_05385</name>
</gene>
<sequence>MYGMLAMRAGNAIHVDPGRYGLQRAARAFGNAPAGAAPQRHHGGGGR</sequence>
<name>A0A226X8B2_CABSO</name>
<protein>
    <submittedName>
        <fullName evidence="1">Uncharacterized protein</fullName>
    </submittedName>
</protein>
<comment type="caution">
    <text evidence="1">The sequence shown here is derived from an EMBL/GenBank/DDBJ whole genome shotgun (WGS) entry which is preliminary data.</text>
</comment>
<evidence type="ECO:0000313" key="1">
    <source>
        <dbReference type="EMBL" id="OXC79684.1"/>
    </source>
</evidence>
<proteinExistence type="predicted"/>
<organism evidence="1 2">
    <name type="scientific">Caballeronia sordidicola</name>
    <name type="common">Burkholderia sordidicola</name>
    <dbReference type="NCBI Taxonomy" id="196367"/>
    <lineage>
        <taxon>Bacteria</taxon>
        <taxon>Pseudomonadati</taxon>
        <taxon>Pseudomonadota</taxon>
        <taxon>Betaproteobacteria</taxon>
        <taxon>Burkholderiales</taxon>
        <taxon>Burkholderiaceae</taxon>
        <taxon>Caballeronia</taxon>
    </lineage>
</organism>
<dbReference type="AlphaFoldDB" id="A0A226X8B2"/>
<evidence type="ECO:0000313" key="2">
    <source>
        <dbReference type="Proteomes" id="UP000214720"/>
    </source>
</evidence>
<reference evidence="2" key="1">
    <citation type="submission" date="2017-01" db="EMBL/GenBank/DDBJ databases">
        <title>Genome Analysis of Deinococcus marmoris KOPRI26562.</title>
        <authorList>
            <person name="Kim J.H."/>
            <person name="Oh H.-M."/>
        </authorList>
    </citation>
    <scope>NUCLEOTIDE SEQUENCE [LARGE SCALE GENOMIC DNA]</scope>
    <source>
        <strain evidence="2">PAMC 26633</strain>
    </source>
</reference>
<dbReference type="EMBL" id="MTHB01000032">
    <property type="protein sequence ID" value="OXC79684.1"/>
    <property type="molecule type" value="Genomic_DNA"/>
</dbReference>
<accession>A0A226X8B2</accession>